<dbReference type="AlphaFoldDB" id="A0ABD6EGY2"/>
<evidence type="ECO:0000256" key="1">
    <source>
        <dbReference type="ARBA" id="ARBA00007179"/>
    </source>
</evidence>
<keyword evidence="2" id="KW-0862">Zinc</keyword>
<dbReference type="InterPro" id="IPR012341">
    <property type="entry name" value="6hp_glycosidase-like_sf"/>
</dbReference>
<reference evidence="3 4" key="1">
    <citation type="submission" date="2024-08" db="EMBL/GenBank/DDBJ databases">
        <title>Gnathostoma spinigerum genome.</title>
        <authorList>
            <person name="Gonzalez-Bertolin B."/>
            <person name="Monzon S."/>
            <person name="Zaballos A."/>
            <person name="Jimenez P."/>
            <person name="Dekumyoy P."/>
            <person name="Varona S."/>
            <person name="Cuesta I."/>
            <person name="Sumanam S."/>
            <person name="Adisakwattana P."/>
            <person name="Gasser R.B."/>
            <person name="Hernandez-Gonzalez A."/>
            <person name="Young N.D."/>
            <person name="Perteguer M.J."/>
        </authorList>
    </citation>
    <scope>NUCLEOTIDE SEQUENCE [LARGE SCALE GENOMIC DNA]</scope>
    <source>
        <strain evidence="3">AL3</strain>
        <tissue evidence="3">Liver</tissue>
    </source>
</reference>
<evidence type="ECO:0008006" key="5">
    <source>
        <dbReference type="Google" id="ProtNLM"/>
    </source>
</evidence>
<keyword evidence="2" id="KW-0479">Metal-binding</keyword>
<dbReference type="PANTHER" id="PTHR12736">
    <property type="entry name" value="LANC-LIKE PROTEIN"/>
    <property type="match status" value="1"/>
</dbReference>
<dbReference type="PRINTS" id="PR01951">
    <property type="entry name" value="LANCEUKARYTE"/>
</dbReference>
<name>A0ABD6EGY2_9BILA</name>
<dbReference type="Proteomes" id="UP001608902">
    <property type="component" value="Unassembled WGS sequence"/>
</dbReference>
<comment type="similarity">
    <text evidence="1">Belongs to the LanC-like protein family.</text>
</comment>
<dbReference type="SUPFAM" id="SSF158745">
    <property type="entry name" value="LanC-like"/>
    <property type="match status" value="1"/>
</dbReference>
<gene>
    <name evidence="3" type="ORF">AB6A40_002526</name>
</gene>
<feature type="binding site" evidence="2">
    <location>
        <position position="369"/>
    </location>
    <ligand>
        <name>Zn(2+)</name>
        <dbReference type="ChEBI" id="CHEBI:29105"/>
    </ligand>
</feature>
<dbReference type="Gene3D" id="1.50.10.10">
    <property type="match status" value="1"/>
</dbReference>
<evidence type="ECO:0000256" key="2">
    <source>
        <dbReference type="PIRSR" id="PIRSR607822-1"/>
    </source>
</evidence>
<feature type="binding site" evidence="2">
    <location>
        <position position="368"/>
    </location>
    <ligand>
        <name>Zn(2+)</name>
        <dbReference type="ChEBI" id="CHEBI:29105"/>
    </ligand>
</feature>
<dbReference type="PRINTS" id="PR01950">
    <property type="entry name" value="LANCSUPER"/>
</dbReference>
<organism evidence="3 4">
    <name type="scientific">Gnathostoma spinigerum</name>
    <dbReference type="NCBI Taxonomy" id="75299"/>
    <lineage>
        <taxon>Eukaryota</taxon>
        <taxon>Metazoa</taxon>
        <taxon>Ecdysozoa</taxon>
        <taxon>Nematoda</taxon>
        <taxon>Chromadorea</taxon>
        <taxon>Rhabditida</taxon>
        <taxon>Spirurina</taxon>
        <taxon>Gnathostomatomorpha</taxon>
        <taxon>Gnathostomatoidea</taxon>
        <taxon>Gnathostomatidae</taxon>
        <taxon>Gnathostoma</taxon>
    </lineage>
</organism>
<keyword evidence="4" id="KW-1185">Reference proteome</keyword>
<sequence>MKIVAPISLWLIPKNKSTLVRRFVSLSSGRQREMCSTLSINLKRHKRYFHNPFTDNDTANIASEISTEWLKSAAGRLVDSIISRKQHSDDLEGGVYTGIAGDGYGALVATTLFPSRQEELMNFCENCISRHIRHSKSSSARHESQFLLGMLGVYVVKILSAVKMNKEVDSTLNYIKDVCRVSLKDGYQGHGDDEMLVGRAGILAAFLNLRMMLPNFSEPQDLLRNIVQKMLESGRAYARRHRSPCPLMYQYYGTEYLGAAHGLMGILQMLLSYPHYLREPDLKDIRDTLEWILSIQQENGNIAPSADEVGSARGDDELVHWCHGATGLVFLMIVAYQSFKDDRYTEAAKRALELIWNRGLLHKGPGICHGVAGNGYAFLLFYRLTHEQEYLDRALCFAKVFCSPSFKDQARTPDSPYSLFEGISGSLCYLCDLTCPDKAQFPLVPIAFD</sequence>
<dbReference type="InterPro" id="IPR007822">
    <property type="entry name" value="LANC-like"/>
</dbReference>
<evidence type="ECO:0000313" key="3">
    <source>
        <dbReference type="EMBL" id="MFH4975817.1"/>
    </source>
</evidence>
<proteinExistence type="inferred from homology"/>
<dbReference type="CDD" id="cd04794">
    <property type="entry name" value="euk_LANCL"/>
    <property type="match status" value="1"/>
</dbReference>
<dbReference type="SMART" id="SM01260">
    <property type="entry name" value="LANC_like"/>
    <property type="match status" value="1"/>
</dbReference>
<feature type="binding site" evidence="2">
    <location>
        <position position="322"/>
    </location>
    <ligand>
        <name>Zn(2+)</name>
        <dbReference type="ChEBI" id="CHEBI:29105"/>
    </ligand>
</feature>
<dbReference type="InterPro" id="IPR020464">
    <property type="entry name" value="LanC-like_prot_euk"/>
</dbReference>
<evidence type="ECO:0000313" key="4">
    <source>
        <dbReference type="Proteomes" id="UP001608902"/>
    </source>
</evidence>
<accession>A0ABD6EGY2</accession>
<dbReference type="PANTHER" id="PTHR12736:SF7">
    <property type="entry name" value="LANC-LIKE PROTEIN 3"/>
    <property type="match status" value="1"/>
</dbReference>
<dbReference type="Pfam" id="PF05147">
    <property type="entry name" value="LANC_like"/>
    <property type="match status" value="1"/>
</dbReference>
<comment type="caution">
    <text evidence="3">The sequence shown here is derived from an EMBL/GenBank/DDBJ whole genome shotgun (WGS) entry which is preliminary data.</text>
</comment>
<dbReference type="EMBL" id="JBGFUD010001142">
    <property type="protein sequence ID" value="MFH4975817.1"/>
    <property type="molecule type" value="Genomic_DNA"/>
</dbReference>
<protein>
    <recommendedName>
        <fullName evidence="5">LanC-like protein 3</fullName>
    </recommendedName>
</protein>